<proteinExistence type="predicted"/>
<dbReference type="PANTHER" id="PTHR22916:SF3">
    <property type="entry name" value="UDP-GLCNAC:BETAGAL BETA-1,3-N-ACETYLGLUCOSAMINYLTRANSFERASE-LIKE PROTEIN 1"/>
    <property type="match status" value="1"/>
</dbReference>
<comment type="caution">
    <text evidence="2">The sequence shown here is derived from an EMBL/GenBank/DDBJ whole genome shotgun (WGS) entry which is preliminary data.</text>
</comment>
<protein>
    <submittedName>
        <fullName evidence="2">Glycosyltransferase family 2 protein</fullName>
    </submittedName>
</protein>
<evidence type="ECO:0000259" key="1">
    <source>
        <dbReference type="Pfam" id="PF00535"/>
    </source>
</evidence>
<reference evidence="2" key="2">
    <citation type="journal article" date="2021" name="PeerJ">
        <title>Extensive microbial diversity within the chicken gut microbiome revealed by metagenomics and culture.</title>
        <authorList>
            <person name="Gilroy R."/>
            <person name="Ravi A."/>
            <person name="Getino M."/>
            <person name="Pursley I."/>
            <person name="Horton D.L."/>
            <person name="Alikhan N.F."/>
            <person name="Baker D."/>
            <person name="Gharbi K."/>
            <person name="Hall N."/>
            <person name="Watson M."/>
            <person name="Adriaenssens E.M."/>
            <person name="Foster-Nyarko E."/>
            <person name="Jarju S."/>
            <person name="Secka A."/>
            <person name="Antonio M."/>
            <person name="Oren A."/>
            <person name="Chaudhuri R.R."/>
            <person name="La Ragione R."/>
            <person name="Hildebrand F."/>
            <person name="Pallen M.J."/>
        </authorList>
    </citation>
    <scope>NUCLEOTIDE SEQUENCE</scope>
    <source>
        <strain evidence="2">CHK197-8231</strain>
    </source>
</reference>
<name>A0A9D1L289_9BACT</name>
<dbReference type="Gene3D" id="3.90.550.10">
    <property type="entry name" value="Spore Coat Polysaccharide Biosynthesis Protein SpsA, Chain A"/>
    <property type="match status" value="1"/>
</dbReference>
<gene>
    <name evidence="2" type="ORF">IAD49_01745</name>
</gene>
<dbReference type="Proteomes" id="UP000824087">
    <property type="component" value="Unassembled WGS sequence"/>
</dbReference>
<sequence>MLVSVIIPMHNAENTIERLYTSLYRSNYKDLEIIFVDNASTDRSYEKVSYYQMIDPRVKVVKEEKLGVTYARRHGFQEATGEYVYFVDADDYVTPNGIADMAWAAEMENADIVRGHFYSLYDEDIKHALEICSMPLGFFGRQFDGPSKQSFQSQNIPMWSVLYKKTLIKDHYFVNLQQGEDHLFNLYAYADAKIVVDIPTYVYIYIRHQNGLSMTSNLTDAYRLLNEYGKIAVNYAEKGILESHQIQLEKRIIQNYLMLYSVEYRTALRNLFDVYALGINQKRMQDIYEILKAFKPYSNPLIREDVSDCEMLMLTNIPCETEYQKVREKQLTLK</sequence>
<dbReference type="Pfam" id="PF00535">
    <property type="entry name" value="Glycos_transf_2"/>
    <property type="match status" value="1"/>
</dbReference>
<accession>A0A9D1L289</accession>
<dbReference type="InterPro" id="IPR001173">
    <property type="entry name" value="Glyco_trans_2-like"/>
</dbReference>
<reference evidence="2" key="1">
    <citation type="submission" date="2020-10" db="EMBL/GenBank/DDBJ databases">
        <authorList>
            <person name="Gilroy R."/>
        </authorList>
    </citation>
    <scope>NUCLEOTIDE SEQUENCE</scope>
    <source>
        <strain evidence="2">CHK197-8231</strain>
    </source>
</reference>
<feature type="domain" description="Glycosyltransferase 2-like" evidence="1">
    <location>
        <begin position="4"/>
        <end position="131"/>
    </location>
</feature>
<evidence type="ECO:0000313" key="2">
    <source>
        <dbReference type="EMBL" id="HIU22284.1"/>
    </source>
</evidence>
<evidence type="ECO:0000313" key="3">
    <source>
        <dbReference type="Proteomes" id="UP000824087"/>
    </source>
</evidence>
<dbReference type="SUPFAM" id="SSF53448">
    <property type="entry name" value="Nucleotide-diphospho-sugar transferases"/>
    <property type="match status" value="1"/>
</dbReference>
<dbReference type="GO" id="GO:0016758">
    <property type="term" value="F:hexosyltransferase activity"/>
    <property type="evidence" value="ECO:0007669"/>
    <property type="project" value="UniProtKB-ARBA"/>
</dbReference>
<dbReference type="EMBL" id="DVML01000010">
    <property type="protein sequence ID" value="HIU22284.1"/>
    <property type="molecule type" value="Genomic_DNA"/>
</dbReference>
<dbReference type="AlphaFoldDB" id="A0A9D1L289"/>
<organism evidence="2 3">
    <name type="scientific">Candidatus Fimihabitans intestinipullorum</name>
    <dbReference type="NCBI Taxonomy" id="2840820"/>
    <lineage>
        <taxon>Bacteria</taxon>
        <taxon>Bacillati</taxon>
        <taxon>Mycoplasmatota</taxon>
        <taxon>Mycoplasmatota incertae sedis</taxon>
        <taxon>Candidatus Fimihabitans</taxon>
    </lineage>
</organism>
<dbReference type="InterPro" id="IPR029044">
    <property type="entry name" value="Nucleotide-diphossugar_trans"/>
</dbReference>
<dbReference type="CDD" id="cd00761">
    <property type="entry name" value="Glyco_tranf_GTA_type"/>
    <property type="match status" value="1"/>
</dbReference>
<dbReference type="PANTHER" id="PTHR22916">
    <property type="entry name" value="GLYCOSYLTRANSFERASE"/>
    <property type="match status" value="1"/>
</dbReference>